<dbReference type="STRING" id="879819.A0A0J0XXA7"/>
<protein>
    <submittedName>
        <fullName evidence="12">Mitochondrial carrier</fullName>
    </submittedName>
</protein>
<keyword evidence="6" id="KW-0999">Mitochondrion inner membrane</keyword>
<keyword evidence="8" id="KW-0496">Mitochondrion</keyword>
<comment type="similarity">
    <text evidence="2 11">Belongs to the mitochondrial carrier (TC 2.A.29) family.</text>
</comment>
<organism evidence="12 13">
    <name type="scientific">Cutaneotrichosporon oleaginosum</name>
    <dbReference type="NCBI Taxonomy" id="879819"/>
    <lineage>
        <taxon>Eukaryota</taxon>
        <taxon>Fungi</taxon>
        <taxon>Dikarya</taxon>
        <taxon>Basidiomycota</taxon>
        <taxon>Agaricomycotina</taxon>
        <taxon>Tremellomycetes</taxon>
        <taxon>Trichosporonales</taxon>
        <taxon>Trichosporonaceae</taxon>
        <taxon>Cutaneotrichosporon</taxon>
    </lineage>
</organism>
<keyword evidence="5" id="KW-0677">Repeat</keyword>
<evidence type="ECO:0000256" key="7">
    <source>
        <dbReference type="ARBA" id="ARBA00022989"/>
    </source>
</evidence>
<evidence type="ECO:0000313" key="13">
    <source>
        <dbReference type="Proteomes" id="UP000053611"/>
    </source>
</evidence>
<evidence type="ECO:0000256" key="6">
    <source>
        <dbReference type="ARBA" id="ARBA00022792"/>
    </source>
</evidence>
<keyword evidence="7" id="KW-1133">Transmembrane helix</keyword>
<evidence type="ECO:0000256" key="4">
    <source>
        <dbReference type="ARBA" id="ARBA00022692"/>
    </source>
</evidence>
<accession>A0A0J0XXA7</accession>
<gene>
    <name evidence="12" type="ORF">CC85DRAFT_282296</name>
</gene>
<feature type="repeat" description="Solcar" evidence="10">
    <location>
        <begin position="221"/>
        <end position="305"/>
    </location>
</feature>
<dbReference type="GO" id="GO:0005315">
    <property type="term" value="F:phosphate transmembrane transporter activity"/>
    <property type="evidence" value="ECO:0007669"/>
    <property type="project" value="InterPro"/>
</dbReference>
<dbReference type="PANTHER" id="PTHR45671">
    <property type="entry name" value="SOLUTE CARRIER FAMILY 25 (MITOCHONDRIAL CARRIER PHOSPHATE CARRIER), MEMBER 3, LIKE-RELATED-RELATED"/>
    <property type="match status" value="1"/>
</dbReference>
<keyword evidence="3 11" id="KW-0813">Transport</keyword>
<dbReference type="EMBL" id="KQ087180">
    <property type="protein sequence ID" value="KLT45673.1"/>
    <property type="molecule type" value="Genomic_DNA"/>
</dbReference>
<evidence type="ECO:0000256" key="3">
    <source>
        <dbReference type="ARBA" id="ARBA00022448"/>
    </source>
</evidence>
<dbReference type="Gene3D" id="1.50.40.10">
    <property type="entry name" value="Mitochondrial carrier domain"/>
    <property type="match status" value="1"/>
</dbReference>
<dbReference type="Pfam" id="PF00153">
    <property type="entry name" value="Mito_carr"/>
    <property type="match status" value="3"/>
</dbReference>
<proteinExistence type="inferred from homology"/>
<evidence type="ECO:0000256" key="5">
    <source>
        <dbReference type="ARBA" id="ARBA00022737"/>
    </source>
</evidence>
<evidence type="ECO:0000313" key="12">
    <source>
        <dbReference type="EMBL" id="KLT45673.1"/>
    </source>
</evidence>
<keyword evidence="4 10" id="KW-0812">Transmembrane</keyword>
<comment type="subcellular location">
    <subcellularLocation>
        <location evidence="1">Mitochondrion inner membrane</location>
        <topology evidence="1">Multi-pass membrane protein</topology>
    </subcellularLocation>
</comment>
<dbReference type="OrthoDB" id="427452at2759"/>
<evidence type="ECO:0000256" key="2">
    <source>
        <dbReference type="ARBA" id="ARBA00006375"/>
    </source>
</evidence>
<feature type="repeat" description="Solcar" evidence="10">
    <location>
        <begin position="21"/>
        <end position="106"/>
    </location>
</feature>
<dbReference type="InterPro" id="IPR018108">
    <property type="entry name" value="MCP_transmembrane"/>
</dbReference>
<keyword evidence="9 10" id="KW-0472">Membrane</keyword>
<dbReference type="PROSITE" id="PS50920">
    <property type="entry name" value="SOLCAR"/>
    <property type="match status" value="3"/>
</dbReference>
<dbReference type="Proteomes" id="UP000053611">
    <property type="component" value="Unassembled WGS sequence"/>
</dbReference>
<dbReference type="PANTHER" id="PTHR45671:SF15">
    <property type="entry name" value="MIR1-PHOSPHATE TRANSPORTER OF THE MITOCHONDRIAL CARRIER (MCF) FAMILY"/>
    <property type="match status" value="1"/>
</dbReference>
<evidence type="ECO:0000256" key="10">
    <source>
        <dbReference type="PROSITE-ProRule" id="PRU00282"/>
    </source>
</evidence>
<dbReference type="SMR" id="A0A0J0XXA7"/>
<dbReference type="AlphaFoldDB" id="A0A0J0XXA7"/>
<dbReference type="SUPFAM" id="SSF103506">
    <property type="entry name" value="Mitochondrial carrier"/>
    <property type="match status" value="1"/>
</dbReference>
<reference evidence="12 13" key="1">
    <citation type="submission" date="2015-03" db="EMBL/GenBank/DDBJ databases">
        <title>Genomics and transcriptomics of the oil-accumulating basidiomycete yeast T. oleaginosus allow insights into substrate utilization and the diverse evolutionary trajectories of mating systems in fungi.</title>
        <authorList>
            <consortium name="DOE Joint Genome Institute"/>
            <person name="Kourist R."/>
            <person name="Kracht O."/>
            <person name="Bracharz F."/>
            <person name="Lipzen A."/>
            <person name="Nolan M."/>
            <person name="Ohm R."/>
            <person name="Grigoriev I."/>
            <person name="Sun S."/>
            <person name="Heitman J."/>
            <person name="Bruck T."/>
            <person name="Nowrousian M."/>
        </authorList>
    </citation>
    <scope>NUCLEOTIDE SEQUENCE [LARGE SCALE GENOMIC DNA]</scope>
    <source>
        <strain evidence="12 13">IBC0246</strain>
    </source>
</reference>
<dbReference type="GO" id="GO:1990547">
    <property type="term" value="P:mitochondrial phosphate ion transmembrane transport"/>
    <property type="evidence" value="ECO:0007669"/>
    <property type="project" value="InterPro"/>
</dbReference>
<feature type="repeat" description="Solcar" evidence="10">
    <location>
        <begin position="120"/>
        <end position="204"/>
    </location>
</feature>
<evidence type="ECO:0000256" key="11">
    <source>
        <dbReference type="RuleBase" id="RU000488"/>
    </source>
</evidence>
<sequence>MSIKTADKAAVAPLTPTFTATDYAKFFTAGALCCTLSHGFMTPIDVVKTRIQIDPGLKGYGLVSGARKIVAAEGPRGLIVGAGPTFVGYFLQGGAKFAGYEAAKKYLVDLSGSREAAIQNRTAIYLGGAAIAEFFADILLTPAEATRIRLVSNPKFASGMVPAFTKILKTEGIGSLYAGFIPILCKQIPYAIGQFTVNERCIEYIYGRMTPYQRAHLTNTQHFGITLTSGIIAGFAAAILSHPADTLLSQINKGHGPEGSQVSRLVSLAKQAGFKGLFAGLGPRMIMTAGLVSSQFIMYGWIKKALGAPPGIEIHKETKAPK</sequence>
<name>A0A0J0XXA7_9TREE</name>
<dbReference type="InterPro" id="IPR023395">
    <property type="entry name" value="MCP_dom_sf"/>
</dbReference>
<keyword evidence="13" id="KW-1185">Reference proteome</keyword>
<dbReference type="GO" id="GO:0005743">
    <property type="term" value="C:mitochondrial inner membrane"/>
    <property type="evidence" value="ECO:0007669"/>
    <property type="project" value="UniProtKB-SubCell"/>
</dbReference>
<evidence type="ECO:0000256" key="8">
    <source>
        <dbReference type="ARBA" id="ARBA00023128"/>
    </source>
</evidence>
<evidence type="ECO:0000256" key="1">
    <source>
        <dbReference type="ARBA" id="ARBA00004448"/>
    </source>
</evidence>
<dbReference type="RefSeq" id="XP_018282164.1">
    <property type="nucleotide sequence ID" value="XM_018421934.1"/>
</dbReference>
<dbReference type="GeneID" id="28982537"/>
<evidence type="ECO:0000256" key="9">
    <source>
        <dbReference type="ARBA" id="ARBA00023136"/>
    </source>
</evidence>
<dbReference type="InterPro" id="IPR044677">
    <property type="entry name" value="SLC25A3/Pic2/Mir1-like"/>
</dbReference>